<accession>Q97DN2</accession>
<protein>
    <submittedName>
        <fullName evidence="1">Uncharacterized protein</fullName>
    </submittedName>
</protein>
<organism evidence="1 2">
    <name type="scientific">Clostridium acetobutylicum (strain ATCC 824 / DSM 792 / JCM 1419 / IAM 19013 / LMG 5710 / NBRC 13948 / NRRL B-527 / VKM B-1787 / 2291 / W)</name>
    <dbReference type="NCBI Taxonomy" id="272562"/>
    <lineage>
        <taxon>Bacteria</taxon>
        <taxon>Bacillati</taxon>
        <taxon>Bacillota</taxon>
        <taxon>Clostridia</taxon>
        <taxon>Eubacteriales</taxon>
        <taxon>Clostridiaceae</taxon>
        <taxon>Clostridium</taxon>
    </lineage>
</organism>
<evidence type="ECO:0000313" key="2">
    <source>
        <dbReference type="Proteomes" id="UP000000814"/>
    </source>
</evidence>
<dbReference type="PIR" id="G97322">
    <property type="entry name" value="G97322"/>
</dbReference>
<dbReference type="HOGENOM" id="CLU_2354726_0_0_9"/>
<dbReference type="AlphaFoldDB" id="Q97DN2"/>
<dbReference type="EMBL" id="AE001437">
    <property type="protein sequence ID" value="AAK81370.1"/>
    <property type="molecule type" value="Genomic_DNA"/>
</dbReference>
<gene>
    <name evidence="1" type="ordered locus">CA_C3440</name>
</gene>
<sequence>MNKIEEAINRISELECPTGDLENRVIDIFESFANIDRSKLKVTRANELDRDEAEAYKIEIQGERQPIIVLAKSGYDDYVAKVVDVCLKAKPMAPLY</sequence>
<dbReference type="GeneID" id="44999935"/>
<keyword evidence="2" id="KW-1185">Reference proteome</keyword>
<dbReference type="eggNOG" id="ENOG50347IC">
    <property type="taxonomic scope" value="Bacteria"/>
</dbReference>
<dbReference type="OrthoDB" id="1911204at2"/>
<dbReference type="STRING" id="272562.CA_C3440"/>
<dbReference type="PATRIC" id="fig|272562.8.peg.3624"/>
<reference evidence="1 2" key="1">
    <citation type="journal article" date="2001" name="J. Bacteriol.">
        <title>Genome sequence and comparative analysis of the solvent-producing bacterium Clostridium acetobutylicum.</title>
        <authorList>
            <person name="Nolling J."/>
            <person name="Breton G."/>
            <person name="Omelchenko M.V."/>
            <person name="Makarova K.S."/>
            <person name="Zeng Q."/>
            <person name="Gibson R."/>
            <person name="Lee H.M."/>
            <person name="Dubois J."/>
            <person name="Qiu D."/>
            <person name="Hitti J."/>
            <person name="Wolf Y.I."/>
            <person name="Tatusov R.L."/>
            <person name="Sabathe F."/>
            <person name="Doucette-Stamm L."/>
            <person name="Soucaille P."/>
            <person name="Daly M.J."/>
            <person name="Bennett G.N."/>
            <person name="Koonin E.V."/>
            <person name="Smith D.R."/>
        </authorList>
    </citation>
    <scope>NUCLEOTIDE SEQUENCE [LARGE SCALE GENOMIC DNA]</scope>
    <source>
        <strain evidence="2">ATCC 824 / DSM 792 / JCM 1419 / LMG 5710 / VKM B-1787</strain>
    </source>
</reference>
<dbReference type="RefSeq" id="WP_010966710.1">
    <property type="nucleotide sequence ID" value="NC_003030.1"/>
</dbReference>
<proteinExistence type="predicted"/>
<evidence type="ECO:0000313" key="1">
    <source>
        <dbReference type="EMBL" id="AAK81370.1"/>
    </source>
</evidence>
<dbReference type="Proteomes" id="UP000000814">
    <property type="component" value="Chromosome"/>
</dbReference>
<name>Q97DN2_CLOAB</name>
<dbReference type="KEGG" id="cac:CA_C3440"/>